<dbReference type="Gene3D" id="1.20.120.160">
    <property type="entry name" value="HPT domain"/>
    <property type="match status" value="1"/>
</dbReference>
<keyword evidence="2" id="KW-1185">Reference proteome</keyword>
<dbReference type="Proteomes" id="UP000308530">
    <property type="component" value="Chromosome"/>
</dbReference>
<accession>A0ABX6QQZ8</accession>
<evidence type="ECO:0000313" key="2">
    <source>
        <dbReference type="Proteomes" id="UP000308530"/>
    </source>
</evidence>
<organism evidence="1 2">
    <name type="scientific">Peteryoungia desertarenae</name>
    <dbReference type="NCBI Taxonomy" id="1813451"/>
    <lineage>
        <taxon>Bacteria</taxon>
        <taxon>Pseudomonadati</taxon>
        <taxon>Pseudomonadota</taxon>
        <taxon>Alphaproteobacteria</taxon>
        <taxon>Hyphomicrobiales</taxon>
        <taxon>Rhizobiaceae</taxon>
        <taxon>Peteryoungia</taxon>
    </lineage>
</organism>
<dbReference type="SUPFAM" id="SSF47226">
    <property type="entry name" value="Histidine-containing phosphotransfer domain, HPT domain"/>
    <property type="match status" value="1"/>
</dbReference>
<dbReference type="InterPro" id="IPR036641">
    <property type="entry name" value="HPT_dom_sf"/>
</dbReference>
<protein>
    <submittedName>
        <fullName evidence="1">Hpt domain-containing protein</fullName>
    </submittedName>
</protein>
<reference evidence="1 2" key="1">
    <citation type="submission" date="2020-06" db="EMBL/GenBank/DDBJ databases">
        <title>Genome sequence of Rhizobium sp strain ADMK78.</title>
        <authorList>
            <person name="Rahi P."/>
        </authorList>
    </citation>
    <scope>NUCLEOTIDE SEQUENCE [LARGE SCALE GENOMIC DNA]</scope>
    <source>
        <strain evidence="1 2">ADMK78</strain>
    </source>
</reference>
<evidence type="ECO:0000313" key="1">
    <source>
        <dbReference type="EMBL" id="QLF70711.1"/>
    </source>
</evidence>
<proteinExistence type="predicted"/>
<gene>
    <name evidence="1" type="ORF">FE840_014825</name>
</gene>
<sequence length="123" mass="12937">MAVRSIAFEGTVSLNPQKPSDRRPIDLVLLANKTKGDKAAEVELLQLFARQARGCVHAFASDASHIDTKAAVRRLKSAAESVGASRVVAAVDAIDEAGATAETMATVAAAVLEAEHFILKLAR</sequence>
<dbReference type="RefSeq" id="WP_138286265.1">
    <property type="nucleotide sequence ID" value="NZ_CP058350.1"/>
</dbReference>
<dbReference type="EMBL" id="CP058350">
    <property type="protein sequence ID" value="QLF70711.1"/>
    <property type="molecule type" value="Genomic_DNA"/>
</dbReference>
<name>A0ABX6QQZ8_9HYPH</name>